<keyword evidence="5" id="KW-1185">Reference proteome</keyword>
<evidence type="ECO:0000256" key="3">
    <source>
        <dbReference type="ARBA" id="ARBA00024344"/>
    </source>
</evidence>
<dbReference type="PANTHER" id="PTHR39183:SF1">
    <property type="entry name" value="SPORE COAT PROTEIN F-LIKE PROTEIN YHCQ"/>
    <property type="match status" value="1"/>
</dbReference>
<reference evidence="5" key="1">
    <citation type="submission" date="2016-05" db="EMBL/GenBank/DDBJ databases">
        <authorList>
            <person name="Liu B."/>
            <person name="Wang J."/>
            <person name="Zhu Y."/>
            <person name="Liu G."/>
            <person name="Chen Q."/>
            <person name="Chen Z."/>
            <person name="Lan J."/>
            <person name="Che J."/>
            <person name="Ge C."/>
            <person name="Shi H."/>
            <person name="Pan Z."/>
            <person name="Liu X."/>
        </authorList>
    </citation>
    <scope>NUCLEOTIDE SEQUENCE [LARGE SCALE GENOMIC DNA]</scope>
    <source>
        <strain evidence="5">FJAT-27215</strain>
    </source>
</reference>
<keyword evidence="4" id="KW-0946">Virion</keyword>
<dbReference type="Gene3D" id="1.20.1260.10">
    <property type="match status" value="1"/>
</dbReference>
<dbReference type="PANTHER" id="PTHR39183">
    <property type="entry name" value="SPORE COAT PROTEIN F-LIKE PROTEIN YHCQ"/>
    <property type="match status" value="1"/>
</dbReference>
<dbReference type="InterPro" id="IPR012851">
    <property type="entry name" value="Spore_coat_CotF-like"/>
</dbReference>
<dbReference type="EMBL" id="MAYT01000006">
    <property type="protein sequence ID" value="OCA91723.1"/>
    <property type="molecule type" value="Genomic_DNA"/>
</dbReference>
<dbReference type="Pfam" id="PF07875">
    <property type="entry name" value="Coat_F"/>
    <property type="match status" value="1"/>
</dbReference>
<dbReference type="InterPro" id="IPR012347">
    <property type="entry name" value="Ferritin-like"/>
</dbReference>
<evidence type="ECO:0000256" key="1">
    <source>
        <dbReference type="ARBA" id="ARBA00022969"/>
    </source>
</evidence>
<organism evidence="4 5">
    <name type="scientific">Pseudobacillus wudalianchiensis</name>
    <dbReference type="NCBI Taxonomy" id="1743143"/>
    <lineage>
        <taxon>Bacteria</taxon>
        <taxon>Bacillati</taxon>
        <taxon>Bacillota</taxon>
        <taxon>Bacilli</taxon>
        <taxon>Bacillales</taxon>
        <taxon>Bacillaceae</taxon>
        <taxon>Pseudobacillus</taxon>
    </lineage>
</organism>
<gene>
    <name evidence="4" type="ORF">A8F95_20115</name>
</gene>
<dbReference type="Proteomes" id="UP000092578">
    <property type="component" value="Unassembled WGS sequence"/>
</dbReference>
<keyword evidence="4" id="KW-0167">Capsid protein</keyword>
<evidence type="ECO:0000313" key="5">
    <source>
        <dbReference type="Proteomes" id="UP000092578"/>
    </source>
</evidence>
<dbReference type="GO" id="GO:0030435">
    <property type="term" value="P:sporulation resulting in formation of a cellular spore"/>
    <property type="evidence" value="ECO:0007669"/>
    <property type="project" value="UniProtKB-KW"/>
</dbReference>
<dbReference type="AlphaFoldDB" id="A0A1B9B6M6"/>
<protein>
    <submittedName>
        <fullName evidence="4">Spore coat protein</fullName>
    </submittedName>
</protein>
<comment type="similarity">
    <text evidence="3">Belongs to the CotF family.</text>
</comment>
<name>A0A1B9B6M6_9BACI</name>
<dbReference type="RefSeq" id="WP_065409846.1">
    <property type="nucleotide sequence ID" value="NZ_MAYT01000006.1"/>
</dbReference>
<comment type="subcellular location">
    <subcellularLocation>
        <location evidence="2">Spore coat</location>
    </subcellularLocation>
</comment>
<accession>A0A1B9B6M6</accession>
<keyword evidence="1" id="KW-0749">Sporulation</keyword>
<comment type="caution">
    <text evidence="4">The sequence shown here is derived from an EMBL/GenBank/DDBJ whole genome shotgun (WGS) entry which is preliminary data.</text>
</comment>
<evidence type="ECO:0000313" key="4">
    <source>
        <dbReference type="EMBL" id="OCA91723.1"/>
    </source>
</evidence>
<evidence type="ECO:0000256" key="2">
    <source>
        <dbReference type="ARBA" id="ARBA00024325"/>
    </source>
</evidence>
<proteinExistence type="inferred from homology"/>
<sequence length="162" mass="18848">MNEQRHLAWHETMELHELTAFQSIGLMKLKKAFPRITEPELRAIYQQNINSLTGNLRELLQFYRMTPHVGREEEMREDETPFYAGDLLVFLKTAVRNLAIAITETATPALRDVLVKQLNSAIQAHTTIFNYMYKKGYYPAYDLNRLLQNDVALANKAISMRM</sequence>